<dbReference type="InterPro" id="IPR016181">
    <property type="entry name" value="Acyl_CoA_acyltransferase"/>
</dbReference>
<dbReference type="Gene3D" id="3.40.50.150">
    <property type="entry name" value="Vaccinia Virus protein VP39"/>
    <property type="match status" value="1"/>
</dbReference>
<keyword evidence="3" id="KW-0808">Transferase</keyword>
<dbReference type="PANTHER" id="PTHR45128">
    <property type="entry name" value="METHYLTRANSFERASE TYPE 11"/>
    <property type="match status" value="1"/>
</dbReference>
<reference evidence="3" key="1">
    <citation type="submission" date="2019-02" db="EMBL/GenBank/DDBJ databases">
        <authorList>
            <person name="Gruber-Vodicka R. H."/>
            <person name="Seah K. B. B."/>
        </authorList>
    </citation>
    <scope>NUCLEOTIDE SEQUENCE</scope>
    <source>
        <strain evidence="3">BECK_BZ197</strain>
    </source>
</reference>
<gene>
    <name evidence="3" type="ORF">BECKMB1821G_GA0114241_10975</name>
</gene>
<dbReference type="InterPro" id="IPR025714">
    <property type="entry name" value="Methyltranfer_dom"/>
</dbReference>
<dbReference type="EMBL" id="CAADFO010000097">
    <property type="protein sequence ID" value="VFK31906.1"/>
    <property type="molecule type" value="Genomic_DNA"/>
</dbReference>
<organism evidence="3">
    <name type="scientific">Candidatus Kentrum sp. MB</name>
    <dbReference type="NCBI Taxonomy" id="2138164"/>
    <lineage>
        <taxon>Bacteria</taxon>
        <taxon>Pseudomonadati</taxon>
        <taxon>Pseudomonadota</taxon>
        <taxon>Gammaproteobacteria</taxon>
        <taxon>Candidatus Kentrum</taxon>
    </lineage>
</organism>
<name>A0A450XRK7_9GAMM</name>
<accession>A0A450XRK7</accession>
<dbReference type="InterPro" id="IPR029063">
    <property type="entry name" value="SAM-dependent_MTases_sf"/>
</dbReference>
<dbReference type="GO" id="GO:0032259">
    <property type="term" value="P:methylation"/>
    <property type="evidence" value="ECO:0007669"/>
    <property type="project" value="UniProtKB-KW"/>
</dbReference>
<dbReference type="InterPro" id="IPR000182">
    <property type="entry name" value="GNAT_dom"/>
</dbReference>
<keyword evidence="3" id="KW-0489">Methyltransferase</keyword>
<dbReference type="AlphaFoldDB" id="A0A450XRK7"/>
<dbReference type="Pfam" id="PF00583">
    <property type="entry name" value="Acetyltransf_1"/>
    <property type="match status" value="1"/>
</dbReference>
<protein>
    <submittedName>
        <fullName evidence="3">Methyltransferase domain-containing protein</fullName>
    </submittedName>
</protein>
<dbReference type="Gene3D" id="3.40.630.30">
    <property type="match status" value="1"/>
</dbReference>
<proteinExistence type="predicted"/>
<dbReference type="SUPFAM" id="SSF55729">
    <property type="entry name" value="Acyl-CoA N-acyltransferases (Nat)"/>
    <property type="match status" value="1"/>
</dbReference>
<feature type="domain" description="N-acetyltransferase" evidence="1">
    <location>
        <begin position="50"/>
        <end position="127"/>
    </location>
</feature>
<dbReference type="CDD" id="cd02440">
    <property type="entry name" value="AdoMet_MTases"/>
    <property type="match status" value="1"/>
</dbReference>
<dbReference type="InterPro" id="IPR053173">
    <property type="entry name" value="SAM-binding_MTase"/>
</dbReference>
<dbReference type="CDD" id="cd04301">
    <property type="entry name" value="NAT_SF"/>
    <property type="match status" value="1"/>
</dbReference>
<dbReference type="GO" id="GO:0016747">
    <property type="term" value="F:acyltransferase activity, transferring groups other than amino-acyl groups"/>
    <property type="evidence" value="ECO:0007669"/>
    <property type="project" value="InterPro"/>
</dbReference>
<evidence type="ECO:0000259" key="2">
    <source>
        <dbReference type="Pfam" id="PF13847"/>
    </source>
</evidence>
<dbReference type="PANTHER" id="PTHR45128:SF1">
    <property type="entry name" value="S-ADENOSYLMETHIONINE-DEPENDENT METHYLTRANSFERASE RV2258C"/>
    <property type="match status" value="1"/>
</dbReference>
<dbReference type="GO" id="GO:0008168">
    <property type="term" value="F:methyltransferase activity"/>
    <property type="evidence" value="ECO:0007669"/>
    <property type="project" value="UniProtKB-KW"/>
</dbReference>
<sequence length="534" mass="61449">MVDIERIEYEELSGDYAIFNNQKLLEECSRLYSAHYGYWSHESSHSPSKRIKLSANRIRDWLETGNADLCMARLEGKLIAYAIVIRSKQRISINSKKESGNISWVTQLVVHEDYRNQGIAKDLLFSIWSFSNDLVWGLITANPYAIRALEKATRRRCSPERIKRNKDKLRNIAIKDLSYYKIGKSTPIKVGEKTSKINTEFFVDHSQVPEMMEKASANGIPWELGNLDEGWEWFAFTFGDQDQMELANEEIKGMVRASAQIAKQAYSRMLLNKDHKWSRGTPQEVEFIVKNCGLTKGARVLDVGCGLGRHAMELARKNLNVVGIDYVLGFIQKAEREAQKENLQTVEFIVGDAREGISSDTEWESNYDAVICLYDVIGSFIDDTENKKILETIAKSMKQNAKAVITVMNHQLTEKRAWQKDHVFSFESEPNRLRDLKPSGIMETNGNIFDPEYYLVDKDTHIVYRREQFTDRKEKKLSKELIVMDKRYTEEEITTLCQEAGLNVESVKHVNTGKWDDSLDSSEAKEIMVICTKR</sequence>
<evidence type="ECO:0000259" key="1">
    <source>
        <dbReference type="Pfam" id="PF00583"/>
    </source>
</evidence>
<feature type="domain" description="Methyltransferase" evidence="2">
    <location>
        <begin position="295"/>
        <end position="417"/>
    </location>
</feature>
<dbReference type="Gene3D" id="2.20.25.110">
    <property type="entry name" value="S-adenosyl-L-methionine-dependent methyltransferases"/>
    <property type="match status" value="1"/>
</dbReference>
<dbReference type="Pfam" id="PF13847">
    <property type="entry name" value="Methyltransf_31"/>
    <property type="match status" value="1"/>
</dbReference>
<evidence type="ECO:0000313" key="3">
    <source>
        <dbReference type="EMBL" id="VFK31906.1"/>
    </source>
</evidence>
<dbReference type="SUPFAM" id="SSF53335">
    <property type="entry name" value="S-adenosyl-L-methionine-dependent methyltransferases"/>
    <property type="match status" value="1"/>
</dbReference>